<reference evidence="6" key="1">
    <citation type="submission" date="2023-09" db="UniProtKB">
        <authorList>
            <consortium name="Ensembl"/>
        </authorList>
    </citation>
    <scope>IDENTIFICATION</scope>
</reference>
<gene>
    <name evidence="6" type="primary">ANKS1A</name>
</gene>
<dbReference type="PANTHER" id="PTHR24174:SF5">
    <property type="entry name" value="ANKYRIN REPEAT AND SAM DOMAIN-CONTAINING PROTEIN 1A ISOFORM X1"/>
    <property type="match status" value="1"/>
</dbReference>
<feature type="compositionally biased region" description="Low complexity" evidence="3">
    <location>
        <begin position="1"/>
        <end position="12"/>
    </location>
</feature>
<dbReference type="Pfam" id="PF00536">
    <property type="entry name" value="SAM_1"/>
    <property type="match status" value="2"/>
</dbReference>
<evidence type="ECO:0000313" key="6">
    <source>
        <dbReference type="Ensembl" id="ENSPNYP00000006338.1"/>
    </source>
</evidence>
<dbReference type="InterPro" id="IPR011993">
    <property type="entry name" value="PH-like_dom_sf"/>
</dbReference>
<evidence type="ECO:0000256" key="3">
    <source>
        <dbReference type="SAM" id="MobiDB-lite"/>
    </source>
</evidence>
<dbReference type="STRING" id="303518.ENSPNYP00000006338"/>
<dbReference type="InterPro" id="IPR006020">
    <property type="entry name" value="PTB/PI_dom"/>
</dbReference>
<dbReference type="Gene3D" id="1.10.150.50">
    <property type="entry name" value="Transcription Factor, Ets-1"/>
    <property type="match status" value="2"/>
</dbReference>
<dbReference type="GeneTree" id="ENSGT00940000155806"/>
<keyword evidence="1" id="KW-0677">Repeat</keyword>
<dbReference type="CDD" id="cd09499">
    <property type="entry name" value="SAM_AIDA1AB-like_repeat1"/>
    <property type="match status" value="1"/>
</dbReference>
<dbReference type="GO" id="GO:0046875">
    <property type="term" value="F:ephrin receptor binding"/>
    <property type="evidence" value="ECO:0007669"/>
    <property type="project" value="TreeGrafter"/>
</dbReference>
<dbReference type="InterPro" id="IPR041880">
    <property type="entry name" value="SAM_ANKS1_repeat1"/>
</dbReference>
<dbReference type="AlphaFoldDB" id="A0A3B4F8R6"/>
<dbReference type="Pfam" id="PF00640">
    <property type="entry name" value="PID"/>
    <property type="match status" value="1"/>
</dbReference>
<dbReference type="SUPFAM" id="SSF50729">
    <property type="entry name" value="PH domain-like"/>
    <property type="match status" value="1"/>
</dbReference>
<organism evidence="6">
    <name type="scientific">Pundamilia nyererei</name>
    <dbReference type="NCBI Taxonomy" id="303518"/>
    <lineage>
        <taxon>Eukaryota</taxon>
        <taxon>Metazoa</taxon>
        <taxon>Chordata</taxon>
        <taxon>Craniata</taxon>
        <taxon>Vertebrata</taxon>
        <taxon>Euteleostomi</taxon>
        <taxon>Actinopterygii</taxon>
        <taxon>Neopterygii</taxon>
        <taxon>Teleostei</taxon>
        <taxon>Neoteleostei</taxon>
        <taxon>Acanthomorphata</taxon>
        <taxon>Ovalentaria</taxon>
        <taxon>Cichlomorphae</taxon>
        <taxon>Cichliformes</taxon>
        <taxon>Cichlidae</taxon>
        <taxon>African cichlids</taxon>
        <taxon>Pseudocrenilabrinae</taxon>
        <taxon>Haplochromini</taxon>
        <taxon>Pundamilia</taxon>
    </lineage>
</organism>
<dbReference type="Gene3D" id="2.30.29.30">
    <property type="entry name" value="Pleckstrin-homology domain (PH domain)/Phosphotyrosine-binding domain (PTB)"/>
    <property type="match status" value="1"/>
</dbReference>
<dbReference type="GO" id="GO:0048013">
    <property type="term" value="P:ephrin receptor signaling pathway"/>
    <property type="evidence" value="ECO:0007669"/>
    <property type="project" value="TreeGrafter"/>
</dbReference>
<dbReference type="PROSITE" id="PS01179">
    <property type="entry name" value="PID"/>
    <property type="match status" value="1"/>
</dbReference>
<keyword evidence="2" id="KW-0040">ANK repeat</keyword>
<dbReference type="InterPro" id="IPR033635">
    <property type="entry name" value="ANKS1/Caskin"/>
</dbReference>
<feature type="domain" description="SAM" evidence="5">
    <location>
        <begin position="63"/>
        <end position="124"/>
    </location>
</feature>
<dbReference type="CDD" id="cd01274">
    <property type="entry name" value="PTB_Anks"/>
    <property type="match status" value="1"/>
</dbReference>
<dbReference type="SMART" id="SM00462">
    <property type="entry name" value="PTB"/>
    <property type="match status" value="1"/>
</dbReference>
<evidence type="ECO:0000256" key="1">
    <source>
        <dbReference type="ARBA" id="ARBA00022737"/>
    </source>
</evidence>
<feature type="region of interest" description="Disordered" evidence="3">
    <location>
        <begin position="1"/>
        <end position="24"/>
    </location>
</feature>
<feature type="domain" description="PID" evidence="4">
    <location>
        <begin position="301"/>
        <end position="421"/>
    </location>
</feature>
<name>A0A3B4F8R6_9CICH</name>
<dbReference type="PANTHER" id="PTHR24174">
    <property type="entry name" value="ANKYRIN REPEAT AND STERILE ALPHA MOTIF DOMAIN-CONTAINING PROTEIN 1"/>
    <property type="match status" value="1"/>
</dbReference>
<dbReference type="SMART" id="SM00454">
    <property type="entry name" value="SAM"/>
    <property type="match status" value="2"/>
</dbReference>
<evidence type="ECO:0000256" key="2">
    <source>
        <dbReference type="ARBA" id="ARBA00023043"/>
    </source>
</evidence>
<protein>
    <submittedName>
        <fullName evidence="6">Ankyrin repeat and SAM domain-containing protein 1A-like</fullName>
    </submittedName>
</protein>
<dbReference type="InterPro" id="IPR013761">
    <property type="entry name" value="SAM/pointed_sf"/>
</dbReference>
<evidence type="ECO:0000259" key="4">
    <source>
        <dbReference type="PROSITE" id="PS01179"/>
    </source>
</evidence>
<dbReference type="PROSITE" id="PS50105">
    <property type="entry name" value="SAM_DOMAIN"/>
    <property type="match status" value="2"/>
</dbReference>
<proteinExistence type="predicted"/>
<evidence type="ECO:0000259" key="5">
    <source>
        <dbReference type="PROSITE" id="PS50105"/>
    </source>
</evidence>
<dbReference type="GO" id="GO:0005829">
    <property type="term" value="C:cytosol"/>
    <property type="evidence" value="ECO:0007669"/>
    <property type="project" value="TreeGrafter"/>
</dbReference>
<feature type="domain" description="SAM" evidence="5">
    <location>
        <begin position="134"/>
        <end position="189"/>
    </location>
</feature>
<accession>A0A3B4F8R6</accession>
<dbReference type="Ensembl" id="ENSPNYT00000006497.1">
    <property type="protein sequence ID" value="ENSPNYP00000006338.1"/>
    <property type="gene ID" value="ENSPNYG00000004851.1"/>
</dbReference>
<dbReference type="InterPro" id="IPR001660">
    <property type="entry name" value="SAM"/>
</dbReference>
<sequence length="500" mass="55886">LGSLVGRSGSVSNCSSGQPSMERMPSFASEWDEIEKIMNLIGAGIETSKNKQPIPSSALDQPVGEWLEHVGLPQYESKLLLNGFDDLRFMGSNVMEDQDLRDIGITDPGHRKKILHAARNLPKVKALGCDGSTSLATWLDGLGLHEYLPNFLASGYRTLECVKNLWELEIINVIKVGPLGHRKRIIASLAERPYEEAPSKSRRLSPIMFHDLLSQTTSPLSQLDPYTSRSMDMLLPLTESDRRRRGVDQDCSVSLKPLTISHDRHKESRLNLRPPSHSATYATVSAWHHQPEKLILDSCGYEATYLGSLIIRDLRGIESTQDACAKIRKSKDSKKGPVVILSITYRGVKFIDAATKTIVAEHEIRNISCAAQDPDDLCTFAYITKDLKSGHHFCHVFSTVEVTQTYEIILTLGQAFEVAYQMAIQSRARHYMPPSSLGSEVIDTKTSRPVSQSWSSMRRSAIDPLEMDPDMQSLGSTTWLLDQRDANRRPVSTKYETTIF</sequence>
<dbReference type="SUPFAM" id="SSF47769">
    <property type="entry name" value="SAM/Pointed domain"/>
    <property type="match status" value="2"/>
</dbReference>